<gene>
    <name evidence="1" type="ORF">CBRE1094_LOCUS45500</name>
</gene>
<reference evidence="1" key="1">
    <citation type="submission" date="2021-01" db="EMBL/GenBank/DDBJ databases">
        <authorList>
            <person name="Corre E."/>
            <person name="Pelletier E."/>
            <person name="Niang G."/>
            <person name="Scheremetjew M."/>
            <person name="Finn R."/>
            <person name="Kale V."/>
            <person name="Holt S."/>
            <person name="Cochrane G."/>
            <person name="Meng A."/>
            <person name="Brown T."/>
            <person name="Cohen L."/>
        </authorList>
    </citation>
    <scope>NUCLEOTIDE SEQUENCE</scope>
    <source>
        <strain evidence="1">UTEX LB 985</strain>
    </source>
</reference>
<dbReference type="EMBL" id="HBGU01083333">
    <property type="protein sequence ID" value="CAD9551007.1"/>
    <property type="molecule type" value="Transcribed_RNA"/>
</dbReference>
<name>A0A7S2NP70_9EUKA</name>
<organism evidence="1">
    <name type="scientific">Haptolina brevifila</name>
    <dbReference type="NCBI Taxonomy" id="156173"/>
    <lineage>
        <taxon>Eukaryota</taxon>
        <taxon>Haptista</taxon>
        <taxon>Haptophyta</taxon>
        <taxon>Prymnesiophyceae</taxon>
        <taxon>Prymnesiales</taxon>
        <taxon>Prymnesiaceae</taxon>
        <taxon>Haptolina</taxon>
    </lineage>
</organism>
<protein>
    <submittedName>
        <fullName evidence="1">Uncharacterized protein</fullName>
    </submittedName>
</protein>
<accession>A0A7S2NP70</accession>
<evidence type="ECO:0000313" key="1">
    <source>
        <dbReference type="EMBL" id="CAD9551007.1"/>
    </source>
</evidence>
<proteinExistence type="predicted"/>
<sequence>MMGGVFTVLRAAQGAPLTPQLATVNIGFLYAYGALQCPMEALTMRRSWTHNLLAGGILGHMAFERGLAGIPFNLETTFLANRIPPSMGAAVVYGAMGAALAIFAGKPL</sequence>
<dbReference type="AlphaFoldDB" id="A0A7S2NP70"/>